<name>A0A6A6QKQ9_9PEZI</name>
<proteinExistence type="predicted"/>
<evidence type="ECO:0000259" key="1">
    <source>
        <dbReference type="PROSITE" id="PS50076"/>
    </source>
</evidence>
<evidence type="ECO:0000313" key="2">
    <source>
        <dbReference type="EMBL" id="KAF2492560.1"/>
    </source>
</evidence>
<dbReference type="Gene3D" id="1.10.287.110">
    <property type="entry name" value="DnaJ domain"/>
    <property type="match status" value="1"/>
</dbReference>
<keyword evidence="3" id="KW-1185">Reference proteome</keyword>
<accession>A0A6A6QKQ9</accession>
<dbReference type="SUPFAM" id="SSF46565">
    <property type="entry name" value="Chaperone J-domain"/>
    <property type="match status" value="1"/>
</dbReference>
<protein>
    <recommendedName>
        <fullName evidence="1">J domain-containing protein</fullName>
    </recommendedName>
</protein>
<evidence type="ECO:0000313" key="3">
    <source>
        <dbReference type="Proteomes" id="UP000799750"/>
    </source>
</evidence>
<dbReference type="SMART" id="SM00271">
    <property type="entry name" value="DnaJ"/>
    <property type="match status" value="1"/>
</dbReference>
<sequence>MSDPYSILGVAQDADYDTIKKAHHGLCMEFYSNARNPALRVVAHDKFKRVQEAWKVVSNTYTRAELDQSLRPPEKMDAASKTEHPYNLRSVAKATLSFNAGLAPNVQTAQTIGPAPSAAQKAPENWEIAKKAREEACTKLHTGIKQYEEATDLIPTDYPGHPDIHRSKPSAERAKAVSQAYSKASKLATAAYTDIRLAKSGLGGALELLEQAKDGMLSGLISASHLNECKEMIIHLRIHDTEATEYMAMSNADSRKFHVLAMAWLAEADVLENGGRDDGEDEL</sequence>
<dbReference type="InterPro" id="IPR036869">
    <property type="entry name" value="J_dom_sf"/>
</dbReference>
<dbReference type="Proteomes" id="UP000799750">
    <property type="component" value="Unassembled WGS sequence"/>
</dbReference>
<dbReference type="InterPro" id="IPR001623">
    <property type="entry name" value="DnaJ_domain"/>
</dbReference>
<dbReference type="EMBL" id="MU004193">
    <property type="protein sequence ID" value="KAF2492560.1"/>
    <property type="molecule type" value="Genomic_DNA"/>
</dbReference>
<gene>
    <name evidence="2" type="ORF">BU16DRAFT_563873</name>
</gene>
<dbReference type="OrthoDB" id="10250354at2759"/>
<feature type="domain" description="J" evidence="1">
    <location>
        <begin position="3"/>
        <end position="70"/>
    </location>
</feature>
<dbReference type="Pfam" id="PF00226">
    <property type="entry name" value="DnaJ"/>
    <property type="match status" value="1"/>
</dbReference>
<reference evidence="2" key="1">
    <citation type="journal article" date="2020" name="Stud. Mycol.">
        <title>101 Dothideomycetes genomes: a test case for predicting lifestyles and emergence of pathogens.</title>
        <authorList>
            <person name="Haridas S."/>
            <person name="Albert R."/>
            <person name="Binder M."/>
            <person name="Bloem J."/>
            <person name="Labutti K."/>
            <person name="Salamov A."/>
            <person name="Andreopoulos B."/>
            <person name="Baker S."/>
            <person name="Barry K."/>
            <person name="Bills G."/>
            <person name="Bluhm B."/>
            <person name="Cannon C."/>
            <person name="Castanera R."/>
            <person name="Culley D."/>
            <person name="Daum C."/>
            <person name="Ezra D."/>
            <person name="Gonzalez J."/>
            <person name="Henrissat B."/>
            <person name="Kuo A."/>
            <person name="Liang C."/>
            <person name="Lipzen A."/>
            <person name="Lutzoni F."/>
            <person name="Magnuson J."/>
            <person name="Mondo S."/>
            <person name="Nolan M."/>
            <person name="Ohm R."/>
            <person name="Pangilinan J."/>
            <person name="Park H.-J."/>
            <person name="Ramirez L."/>
            <person name="Alfaro M."/>
            <person name="Sun H."/>
            <person name="Tritt A."/>
            <person name="Yoshinaga Y."/>
            <person name="Zwiers L.-H."/>
            <person name="Turgeon B."/>
            <person name="Goodwin S."/>
            <person name="Spatafora J."/>
            <person name="Crous P."/>
            <person name="Grigoriev I."/>
        </authorList>
    </citation>
    <scope>NUCLEOTIDE SEQUENCE</scope>
    <source>
        <strain evidence="2">CBS 269.34</strain>
    </source>
</reference>
<organism evidence="2 3">
    <name type="scientific">Lophium mytilinum</name>
    <dbReference type="NCBI Taxonomy" id="390894"/>
    <lineage>
        <taxon>Eukaryota</taxon>
        <taxon>Fungi</taxon>
        <taxon>Dikarya</taxon>
        <taxon>Ascomycota</taxon>
        <taxon>Pezizomycotina</taxon>
        <taxon>Dothideomycetes</taxon>
        <taxon>Pleosporomycetidae</taxon>
        <taxon>Mytilinidiales</taxon>
        <taxon>Mytilinidiaceae</taxon>
        <taxon>Lophium</taxon>
    </lineage>
</organism>
<dbReference type="AlphaFoldDB" id="A0A6A6QKQ9"/>
<dbReference type="PROSITE" id="PS50076">
    <property type="entry name" value="DNAJ_2"/>
    <property type="match status" value="1"/>
</dbReference>
<dbReference type="PRINTS" id="PR00625">
    <property type="entry name" value="JDOMAIN"/>
</dbReference>
<dbReference type="CDD" id="cd06257">
    <property type="entry name" value="DnaJ"/>
    <property type="match status" value="1"/>
</dbReference>